<dbReference type="Gene3D" id="3.40.50.720">
    <property type="entry name" value="NAD(P)-binding Rossmann-like Domain"/>
    <property type="match status" value="1"/>
</dbReference>
<comment type="function">
    <text evidence="1">Adenosylhomocysteine is a competitive inhibitor of S-adenosyl-L-methionine-dependent methyl transferase reactions; therefore adenosylhomocysteinase may play a key role in the control of methylations via regulation of the intracellular concentration of adenosylhomocysteine.</text>
</comment>
<keyword evidence="6 10" id="KW-0520">NAD</keyword>
<evidence type="ECO:0000256" key="8">
    <source>
        <dbReference type="ARBA" id="ARBA00034527"/>
    </source>
</evidence>
<evidence type="ECO:0000256" key="2">
    <source>
        <dbReference type="ARBA" id="ARBA00005195"/>
    </source>
</evidence>
<reference evidence="13" key="1">
    <citation type="submission" date="2023-02" db="EMBL/GenBank/DDBJ databases">
        <title>Genome of toxic invasive species Heracleum sosnowskyi carries increased number of genes despite the absence of recent whole-genome duplications.</title>
        <authorList>
            <person name="Schelkunov M."/>
            <person name="Shtratnikova V."/>
            <person name="Makarenko M."/>
            <person name="Klepikova A."/>
            <person name="Omelchenko D."/>
            <person name="Novikova G."/>
            <person name="Obukhova E."/>
            <person name="Bogdanov V."/>
            <person name="Penin A."/>
            <person name="Logacheva M."/>
        </authorList>
    </citation>
    <scope>NUCLEOTIDE SEQUENCE</scope>
    <source>
        <strain evidence="13">Hsosn_3</strain>
        <tissue evidence="13">Leaf</tissue>
    </source>
</reference>
<gene>
    <name evidence="13" type="ORF">POM88_027878</name>
</gene>
<evidence type="ECO:0000256" key="10">
    <source>
        <dbReference type="PIRSR" id="PIRSR001109-2"/>
    </source>
</evidence>
<keyword evidence="11" id="KW-0472">Membrane</keyword>
<evidence type="ECO:0000256" key="3">
    <source>
        <dbReference type="ARBA" id="ARBA00007122"/>
    </source>
</evidence>
<evidence type="ECO:0000256" key="4">
    <source>
        <dbReference type="ARBA" id="ARBA00022091"/>
    </source>
</evidence>
<evidence type="ECO:0000256" key="7">
    <source>
        <dbReference type="ARBA" id="ARBA00033091"/>
    </source>
</evidence>
<evidence type="ECO:0000256" key="11">
    <source>
        <dbReference type="SAM" id="Phobius"/>
    </source>
</evidence>
<dbReference type="InterPro" id="IPR015878">
    <property type="entry name" value="Ado_hCys_hydrolase_NAD-bd"/>
</dbReference>
<keyword evidence="5" id="KW-0554">One-carbon metabolism</keyword>
<keyword evidence="14" id="KW-1185">Reference proteome</keyword>
<accession>A0AAD8I9T4</accession>
<comment type="caution">
    <text evidence="13">The sequence shown here is derived from an EMBL/GenBank/DDBJ whole genome shotgun (WGS) entry which is preliminary data.</text>
</comment>
<dbReference type="Proteomes" id="UP001237642">
    <property type="component" value="Unassembled WGS sequence"/>
</dbReference>
<dbReference type="EC" id="3.13.2.1" evidence="8"/>
<comment type="pathway">
    <text evidence="2">Amino-acid biosynthesis; L-homocysteine biosynthesis; L-homocysteine from S-adenosyl-L-homocysteine: step 1/1.</text>
</comment>
<dbReference type="GO" id="GO:0006730">
    <property type="term" value="P:one-carbon metabolic process"/>
    <property type="evidence" value="ECO:0007669"/>
    <property type="project" value="UniProtKB-KW"/>
</dbReference>
<dbReference type="GO" id="GO:0005829">
    <property type="term" value="C:cytosol"/>
    <property type="evidence" value="ECO:0007669"/>
    <property type="project" value="TreeGrafter"/>
</dbReference>
<feature type="binding site" evidence="10">
    <location>
        <position position="292"/>
    </location>
    <ligand>
        <name>NAD(+)</name>
        <dbReference type="ChEBI" id="CHEBI:57540"/>
    </ligand>
</feature>
<dbReference type="AlphaFoldDB" id="A0AAD8I9T4"/>
<comment type="similarity">
    <text evidence="3">Belongs to the adenosylhomocysteinase family.</text>
</comment>
<dbReference type="SMART" id="SM00997">
    <property type="entry name" value="AdoHcyase_NAD"/>
    <property type="match status" value="1"/>
</dbReference>
<dbReference type="Gene3D" id="3.40.50.1480">
    <property type="entry name" value="Adenosylhomocysteinase-like"/>
    <property type="match status" value="1"/>
</dbReference>
<keyword evidence="11" id="KW-1133">Transmembrane helix</keyword>
<evidence type="ECO:0000313" key="13">
    <source>
        <dbReference type="EMBL" id="KAK1381134.1"/>
    </source>
</evidence>
<comment type="catalytic activity">
    <reaction evidence="9">
        <text>S-adenosyl-L-homocysteine + H2O = L-homocysteine + adenosine</text>
        <dbReference type="Rhea" id="RHEA:21708"/>
        <dbReference type="ChEBI" id="CHEBI:15377"/>
        <dbReference type="ChEBI" id="CHEBI:16335"/>
        <dbReference type="ChEBI" id="CHEBI:57856"/>
        <dbReference type="ChEBI" id="CHEBI:58199"/>
        <dbReference type="EC" id="3.13.2.1"/>
    </reaction>
</comment>
<dbReference type="Pfam" id="PF05221">
    <property type="entry name" value="AdoHcyase"/>
    <property type="match status" value="1"/>
</dbReference>
<dbReference type="SUPFAM" id="SSF51735">
    <property type="entry name" value="NAD(P)-binding Rossmann-fold domains"/>
    <property type="match status" value="1"/>
</dbReference>
<dbReference type="Pfam" id="PF00670">
    <property type="entry name" value="AdoHcyase_NAD"/>
    <property type="match status" value="1"/>
</dbReference>
<reference evidence="13" key="2">
    <citation type="submission" date="2023-05" db="EMBL/GenBank/DDBJ databases">
        <authorList>
            <person name="Schelkunov M.I."/>
        </authorList>
    </citation>
    <scope>NUCLEOTIDE SEQUENCE</scope>
    <source>
        <strain evidence="13">Hsosn_3</strain>
        <tissue evidence="13">Leaf</tissue>
    </source>
</reference>
<dbReference type="PANTHER" id="PTHR23420:SF0">
    <property type="entry name" value="ADENOSYLHOMOCYSTEINASE"/>
    <property type="match status" value="1"/>
</dbReference>
<evidence type="ECO:0000256" key="1">
    <source>
        <dbReference type="ARBA" id="ARBA00002639"/>
    </source>
</evidence>
<feature type="domain" description="S-adenosyl-L-homocysteine hydrolase NAD binding" evidence="12">
    <location>
        <begin position="240"/>
        <end position="403"/>
    </location>
</feature>
<dbReference type="InterPro" id="IPR042172">
    <property type="entry name" value="Adenosylhomocyst_ase-like_sf"/>
</dbReference>
<dbReference type="GO" id="GO:0033353">
    <property type="term" value="P:S-adenosylmethionine cycle"/>
    <property type="evidence" value="ECO:0007669"/>
    <property type="project" value="TreeGrafter"/>
</dbReference>
<dbReference type="PIRSF" id="PIRSF001109">
    <property type="entry name" value="Ad_hcy_hydrolase"/>
    <property type="match status" value="1"/>
</dbReference>
<evidence type="ECO:0000313" key="14">
    <source>
        <dbReference type="Proteomes" id="UP001237642"/>
    </source>
</evidence>
<name>A0AAD8I9T4_9APIA</name>
<protein>
    <recommendedName>
        <fullName evidence="4">Adenosylhomocysteinase</fullName>
        <ecNumber evidence="8">3.13.2.1</ecNumber>
    </recommendedName>
    <alternativeName>
        <fullName evidence="7">S-adenosyl-L-homocysteine hydrolase</fullName>
    </alternativeName>
</protein>
<organism evidence="13 14">
    <name type="scientific">Heracleum sosnowskyi</name>
    <dbReference type="NCBI Taxonomy" id="360622"/>
    <lineage>
        <taxon>Eukaryota</taxon>
        <taxon>Viridiplantae</taxon>
        <taxon>Streptophyta</taxon>
        <taxon>Embryophyta</taxon>
        <taxon>Tracheophyta</taxon>
        <taxon>Spermatophyta</taxon>
        <taxon>Magnoliopsida</taxon>
        <taxon>eudicotyledons</taxon>
        <taxon>Gunneridae</taxon>
        <taxon>Pentapetalae</taxon>
        <taxon>asterids</taxon>
        <taxon>campanulids</taxon>
        <taxon>Apiales</taxon>
        <taxon>Apiaceae</taxon>
        <taxon>Apioideae</taxon>
        <taxon>apioid superclade</taxon>
        <taxon>Tordylieae</taxon>
        <taxon>Tordyliinae</taxon>
        <taxon>Heracleum</taxon>
    </lineage>
</organism>
<feature type="binding site" evidence="10">
    <location>
        <position position="397"/>
    </location>
    <ligand>
        <name>NAD(+)</name>
        <dbReference type="ChEBI" id="CHEBI:57540"/>
    </ligand>
</feature>
<dbReference type="SMART" id="SM00996">
    <property type="entry name" value="AdoHcyase"/>
    <property type="match status" value="1"/>
</dbReference>
<evidence type="ECO:0000259" key="12">
    <source>
        <dbReference type="SMART" id="SM00997"/>
    </source>
</evidence>
<dbReference type="InterPro" id="IPR036291">
    <property type="entry name" value="NAD(P)-bd_dom_sf"/>
</dbReference>
<evidence type="ECO:0000256" key="9">
    <source>
        <dbReference type="ARBA" id="ARBA00048858"/>
    </source>
</evidence>
<dbReference type="SUPFAM" id="SSF52283">
    <property type="entry name" value="Formate/glycerate dehydrogenase catalytic domain-like"/>
    <property type="match status" value="2"/>
</dbReference>
<proteinExistence type="inferred from homology"/>
<dbReference type="PANTHER" id="PTHR23420">
    <property type="entry name" value="ADENOSYLHOMOCYSTEINASE"/>
    <property type="match status" value="1"/>
</dbReference>
<comment type="cofactor">
    <cofactor evidence="10">
        <name>NAD(+)</name>
        <dbReference type="ChEBI" id="CHEBI:57540"/>
    </cofactor>
    <text evidence="10">Binds 1 NAD(+) per subunit.</text>
</comment>
<dbReference type="EMBL" id="JAUIZM010000006">
    <property type="protein sequence ID" value="KAK1381134.1"/>
    <property type="molecule type" value="Genomic_DNA"/>
</dbReference>
<evidence type="ECO:0000256" key="5">
    <source>
        <dbReference type="ARBA" id="ARBA00022563"/>
    </source>
</evidence>
<evidence type="ECO:0000256" key="6">
    <source>
        <dbReference type="ARBA" id="ARBA00023027"/>
    </source>
</evidence>
<keyword evidence="11" id="KW-0812">Transmembrane</keyword>
<dbReference type="InterPro" id="IPR000043">
    <property type="entry name" value="Adenosylhomocysteinase-like"/>
</dbReference>
<sequence length="518" mass="55805">MVIVCSSVRHGESIVKDLSLADSGRRKLKRTEVKMPGLMAVRTLSVPSKPLKDVNITCSLNITTHTGVLVEELTALGANVRLCSNNISSTDDHVAAAIARDSAIVFARDGQTPEQYWSCTARAVDWGLSTGPHLILDHGGDLTMLIYKGVEAEKEFASKGTFPDLGSTNDVASKAMLTIISESLKSDPMKYHKINDGIVGVTMENTTGANMLLQMQNSGTLLFPAISVREFVSKIMFANNLTGGCQSLPDDLMDATDVMIAGKVALVAGYGDVGRSCAGALKQAGAQVIVTEIDRECALQATMEGIQVRPLKDAVPEADIFVTTAGYKDMIMVEDMRKMKNDAILCNIDSSVIHIDIVGLETFPGVKKFTTSPLTDRWVFSETGRAIIVLAEGRPMNLSCATGPPSFAISTSLTNQVFSLLELWNERSSGKYEKKVYDFPKHLDEKVAALHLEKLGAKPNLLTKDQAGDISIPVEGPHQPANNKHGVDWWVICGVLASCLSFLLAVATFVLRFGGDGN</sequence>
<feature type="transmembrane region" description="Helical" evidence="11">
    <location>
        <begin position="489"/>
        <end position="511"/>
    </location>
</feature>
<dbReference type="GO" id="GO:0004013">
    <property type="term" value="F:adenosylhomocysteinase activity"/>
    <property type="evidence" value="ECO:0007669"/>
    <property type="project" value="UniProtKB-EC"/>
</dbReference>